<feature type="compositionally biased region" description="Low complexity" evidence="1">
    <location>
        <begin position="44"/>
        <end position="76"/>
    </location>
</feature>
<sequence>MPQSIWTYNGSVSHSGSFMVDPSESNDTQSSTAGDQSTKAASRTSHSAGTAGIGSTTPGSSSPSSAFSHNYSAESE</sequence>
<feature type="region of interest" description="Disordered" evidence="1">
    <location>
        <begin position="1"/>
        <end position="76"/>
    </location>
</feature>
<evidence type="ECO:0000313" key="2">
    <source>
        <dbReference type="EMBL" id="WWC85290.1"/>
    </source>
</evidence>
<name>A0AAX4JKX5_9TREE</name>
<dbReference type="Proteomes" id="UP001355207">
    <property type="component" value="Chromosome 1"/>
</dbReference>
<keyword evidence="3" id="KW-1185">Reference proteome</keyword>
<feature type="compositionally biased region" description="Polar residues" evidence="1">
    <location>
        <begin position="1"/>
        <end position="16"/>
    </location>
</feature>
<accession>A0AAX4JKX5</accession>
<gene>
    <name evidence="2" type="ORF">L201_000152</name>
</gene>
<feature type="compositionally biased region" description="Polar residues" evidence="1">
    <location>
        <begin position="23"/>
        <end position="43"/>
    </location>
</feature>
<reference evidence="2 3" key="1">
    <citation type="submission" date="2024-01" db="EMBL/GenBank/DDBJ databases">
        <title>Comparative genomics of Cryptococcus and Kwoniella reveals pathogenesis evolution and contrasting modes of karyotype evolution via chromosome fusion or intercentromeric recombination.</title>
        <authorList>
            <person name="Coelho M.A."/>
            <person name="David-Palma M."/>
            <person name="Shea T."/>
            <person name="Bowers K."/>
            <person name="McGinley-Smith S."/>
            <person name="Mohammad A.W."/>
            <person name="Gnirke A."/>
            <person name="Yurkov A.M."/>
            <person name="Nowrousian M."/>
            <person name="Sun S."/>
            <person name="Cuomo C.A."/>
            <person name="Heitman J."/>
        </authorList>
    </citation>
    <scope>NUCLEOTIDE SEQUENCE [LARGE SCALE GENOMIC DNA]</scope>
    <source>
        <strain evidence="2 3">CBS 6074</strain>
    </source>
</reference>
<dbReference type="RefSeq" id="XP_066072053.1">
    <property type="nucleotide sequence ID" value="XM_066215956.1"/>
</dbReference>
<organism evidence="2 3">
    <name type="scientific">Kwoniella dendrophila CBS 6074</name>
    <dbReference type="NCBI Taxonomy" id="1295534"/>
    <lineage>
        <taxon>Eukaryota</taxon>
        <taxon>Fungi</taxon>
        <taxon>Dikarya</taxon>
        <taxon>Basidiomycota</taxon>
        <taxon>Agaricomycotina</taxon>
        <taxon>Tremellomycetes</taxon>
        <taxon>Tremellales</taxon>
        <taxon>Cryptococcaceae</taxon>
        <taxon>Kwoniella</taxon>
    </lineage>
</organism>
<protein>
    <submittedName>
        <fullName evidence="2">Uncharacterized protein</fullName>
    </submittedName>
</protein>
<proteinExistence type="predicted"/>
<dbReference type="GeneID" id="91090824"/>
<dbReference type="AlphaFoldDB" id="A0AAX4JKX5"/>
<evidence type="ECO:0000256" key="1">
    <source>
        <dbReference type="SAM" id="MobiDB-lite"/>
    </source>
</evidence>
<evidence type="ECO:0000313" key="3">
    <source>
        <dbReference type="Proteomes" id="UP001355207"/>
    </source>
</evidence>
<dbReference type="EMBL" id="CP144098">
    <property type="protein sequence ID" value="WWC85290.1"/>
    <property type="molecule type" value="Genomic_DNA"/>
</dbReference>